<evidence type="ECO:0000313" key="2">
    <source>
        <dbReference type="Proteomes" id="UP000016649"/>
    </source>
</evidence>
<comment type="caution">
    <text evidence="1">The sequence shown here is derived from an EMBL/GenBank/DDBJ whole genome shotgun (WGS) entry which is preliminary data.</text>
</comment>
<dbReference type="Proteomes" id="UP000016649">
    <property type="component" value="Unassembled WGS sequence"/>
</dbReference>
<sequence length="148" mass="16578">MCQNDSAVETLRETTFILESGILGILFDRGYIVSSEAGVQNPNDVNEAFKQALKNGKEGFFEYLVQVTVNYTTTVPENPAGVIFDDIKSIEWRIVRLKNAGVIADKKNIVPVKYEAETDVRALKRFAGELGSDIETAIRRYDERGVTR</sequence>
<keyword evidence="2" id="KW-1185">Reference proteome</keyword>
<proteinExistence type="predicted"/>
<dbReference type="EMBL" id="AWVH01000037">
    <property type="protein sequence ID" value="ERJ92305.1"/>
    <property type="molecule type" value="Genomic_DNA"/>
</dbReference>
<reference evidence="1 2" key="1">
    <citation type="submission" date="2013-08" db="EMBL/GenBank/DDBJ databases">
        <authorList>
            <person name="Weinstock G."/>
            <person name="Sodergren E."/>
            <person name="Wylie T."/>
            <person name="Fulton L."/>
            <person name="Fulton R."/>
            <person name="Fronick C."/>
            <person name="O'Laughlin M."/>
            <person name="Godfrey J."/>
            <person name="Miner T."/>
            <person name="Herter B."/>
            <person name="Appelbaum E."/>
            <person name="Cordes M."/>
            <person name="Lek S."/>
            <person name="Wollam A."/>
            <person name="Pepin K.H."/>
            <person name="Palsikar V.B."/>
            <person name="Mitreva M."/>
            <person name="Wilson R.K."/>
        </authorList>
    </citation>
    <scope>NUCLEOTIDE SEQUENCE [LARGE SCALE GENOMIC DNA]</scope>
    <source>
        <strain evidence="1 2">ATCC 700332</strain>
    </source>
</reference>
<organism evidence="1 2">
    <name type="scientific">Treponema lecithinolyticum ATCC 700332</name>
    <dbReference type="NCBI Taxonomy" id="1321815"/>
    <lineage>
        <taxon>Bacteria</taxon>
        <taxon>Pseudomonadati</taxon>
        <taxon>Spirochaetota</taxon>
        <taxon>Spirochaetia</taxon>
        <taxon>Spirochaetales</taxon>
        <taxon>Treponemataceae</taxon>
        <taxon>Treponema</taxon>
    </lineage>
</organism>
<accession>A0ABN0NXT5</accession>
<evidence type="ECO:0000313" key="1">
    <source>
        <dbReference type="EMBL" id="ERJ92305.1"/>
    </source>
</evidence>
<gene>
    <name evidence="1" type="ORF">HMPREF9193_01463</name>
</gene>
<name>A0ABN0NXT5_TRELE</name>
<protein>
    <submittedName>
        <fullName evidence="1">Uncharacterized protein</fullName>
    </submittedName>
</protein>